<reference evidence="13 14" key="1">
    <citation type="submission" date="2024-03" db="EMBL/GenBank/DDBJ databases">
        <title>Aureococcus anophagefferens CCMP1851 and Kratosvirus quantuckense: Draft genome of a second virus-susceptible host strain in the model system.</title>
        <authorList>
            <person name="Chase E."/>
            <person name="Truchon A.R."/>
            <person name="Schepens W."/>
            <person name="Wilhelm S.W."/>
        </authorList>
    </citation>
    <scope>NUCLEOTIDE SEQUENCE [LARGE SCALE GENOMIC DNA]</scope>
    <source>
        <strain evidence="13 14">CCMP1851</strain>
    </source>
</reference>
<feature type="region of interest" description="Disordered" evidence="10">
    <location>
        <begin position="1"/>
        <end position="21"/>
    </location>
</feature>
<evidence type="ECO:0000256" key="3">
    <source>
        <dbReference type="ARBA" id="ARBA00022679"/>
    </source>
</evidence>
<evidence type="ECO:0000256" key="10">
    <source>
        <dbReference type="SAM" id="MobiDB-lite"/>
    </source>
</evidence>
<dbReference type="Proteomes" id="UP001363151">
    <property type="component" value="Unassembled WGS sequence"/>
</dbReference>
<dbReference type="InterPro" id="IPR020613">
    <property type="entry name" value="Thiolase_CS"/>
</dbReference>
<accession>A0ABR1GCL3</accession>
<evidence type="ECO:0000256" key="8">
    <source>
        <dbReference type="ARBA" id="ARBA00024073"/>
    </source>
</evidence>
<dbReference type="Pfam" id="PF02803">
    <property type="entry name" value="Thiolase_C"/>
    <property type="match status" value="1"/>
</dbReference>
<comment type="similarity">
    <text evidence="2 9">Belongs to the thiolase-like superfamily. Thiolase family.</text>
</comment>
<keyword evidence="6" id="KW-0496">Mitochondrion</keyword>
<proteinExistence type="inferred from homology"/>
<dbReference type="NCBIfam" id="TIGR01930">
    <property type="entry name" value="AcCoA-C-Actrans"/>
    <property type="match status" value="1"/>
</dbReference>
<dbReference type="SUPFAM" id="SSF53901">
    <property type="entry name" value="Thiolase-like"/>
    <property type="match status" value="2"/>
</dbReference>
<dbReference type="InterPro" id="IPR002155">
    <property type="entry name" value="Thiolase"/>
</dbReference>
<dbReference type="Gene3D" id="3.40.47.10">
    <property type="match status" value="1"/>
</dbReference>
<evidence type="ECO:0000313" key="14">
    <source>
        <dbReference type="Proteomes" id="UP001363151"/>
    </source>
</evidence>
<comment type="caution">
    <text evidence="13">The sequence shown here is derived from an EMBL/GenBank/DDBJ whole genome shotgun (WGS) entry which is preliminary data.</text>
</comment>
<keyword evidence="14" id="KW-1185">Reference proteome</keyword>
<evidence type="ECO:0000259" key="12">
    <source>
        <dbReference type="Pfam" id="PF02803"/>
    </source>
</evidence>
<sequence length="468" mass="49213">MLGASPALAAHDPAFPPPTPAGLKSLSSRALSSRARSLSTGAKNVVIVDGVRIPFALSQTIYQDVMAVDLAKMSLTGLMQKTGLDASLVDYVLYGTVIQESRTSNIAREAAMHAGYPIDVPAHTVTLACVSSNAAICQGAEKILAGQADVVVAGGCETFSDVPIRYSRPVRKRLLGAAKALKKGPAGALGLLKGLKLKDLAPEAPSISNFTTGEVMGHSSDRLAAKFGISRKDQDDYTLMSHTRAQQAHDDGLYAEELVPGVKGADLSENGIKAGSTPEKLAKLKPAFIKNETGTHTAANSSFLTDGAAATLVMSEEKALALGFKPKAYLRHWTFAAVDPFEELLLGPTYAVSKVLNDAKLDLKDVGVVEMHEAFAGQVLSNFAAMNSDKFAADFLPNRTQKLGEMDFAKVNTQGGSLSLGHPFGATGSRIVTTASNRLQRSGEQFALVAACADGGIGHSCLLERYPN</sequence>
<dbReference type="InterPro" id="IPR020616">
    <property type="entry name" value="Thiolase_N"/>
</dbReference>
<comment type="subcellular location">
    <subcellularLocation>
        <location evidence="1">Mitochondrion</location>
    </subcellularLocation>
</comment>
<dbReference type="InterPro" id="IPR016039">
    <property type="entry name" value="Thiolase-like"/>
</dbReference>
<keyword evidence="4" id="KW-0276">Fatty acid metabolism</keyword>
<evidence type="ECO:0000256" key="9">
    <source>
        <dbReference type="RuleBase" id="RU003557"/>
    </source>
</evidence>
<dbReference type="PROSITE" id="PS00737">
    <property type="entry name" value="THIOLASE_2"/>
    <property type="match status" value="1"/>
</dbReference>
<dbReference type="PANTHER" id="PTHR18919:SF153">
    <property type="entry name" value="TRIFUNCTIONAL ENZYME SUBUNIT BETA, MITOCHONDRIAL"/>
    <property type="match status" value="1"/>
</dbReference>
<evidence type="ECO:0000256" key="6">
    <source>
        <dbReference type="ARBA" id="ARBA00023128"/>
    </source>
</evidence>
<evidence type="ECO:0000259" key="11">
    <source>
        <dbReference type="Pfam" id="PF00108"/>
    </source>
</evidence>
<dbReference type="CDD" id="cd00751">
    <property type="entry name" value="thiolase"/>
    <property type="match status" value="1"/>
</dbReference>
<keyword evidence="3 9" id="KW-0808">Transferase</keyword>
<evidence type="ECO:0000256" key="7">
    <source>
        <dbReference type="ARBA" id="ARBA00023315"/>
    </source>
</evidence>
<feature type="domain" description="Thiolase N-terminal" evidence="11">
    <location>
        <begin position="45"/>
        <end position="317"/>
    </location>
</feature>
<dbReference type="EMBL" id="JBBJCI010000034">
    <property type="protein sequence ID" value="KAK7253638.1"/>
    <property type="molecule type" value="Genomic_DNA"/>
</dbReference>
<organism evidence="13 14">
    <name type="scientific">Aureococcus anophagefferens</name>
    <name type="common">Harmful bloom alga</name>
    <dbReference type="NCBI Taxonomy" id="44056"/>
    <lineage>
        <taxon>Eukaryota</taxon>
        <taxon>Sar</taxon>
        <taxon>Stramenopiles</taxon>
        <taxon>Ochrophyta</taxon>
        <taxon>Pelagophyceae</taxon>
        <taxon>Pelagomonadales</taxon>
        <taxon>Pelagomonadaceae</taxon>
        <taxon>Aureococcus</taxon>
    </lineage>
</organism>
<keyword evidence="7 9" id="KW-0012">Acyltransferase</keyword>
<dbReference type="Pfam" id="PF00108">
    <property type="entry name" value="Thiolase_N"/>
    <property type="match status" value="1"/>
</dbReference>
<dbReference type="InterPro" id="IPR020617">
    <property type="entry name" value="Thiolase_C"/>
</dbReference>
<evidence type="ECO:0000256" key="5">
    <source>
        <dbReference type="ARBA" id="ARBA00023098"/>
    </source>
</evidence>
<protein>
    <recommendedName>
        <fullName evidence="8">acetyl-CoA C-acyltransferase</fullName>
        <ecNumber evidence="8">2.3.1.16</ecNumber>
    </recommendedName>
</protein>
<dbReference type="EC" id="2.3.1.16" evidence="8"/>
<evidence type="ECO:0000256" key="1">
    <source>
        <dbReference type="ARBA" id="ARBA00004173"/>
    </source>
</evidence>
<evidence type="ECO:0000313" key="13">
    <source>
        <dbReference type="EMBL" id="KAK7253638.1"/>
    </source>
</evidence>
<keyword evidence="5" id="KW-0443">Lipid metabolism</keyword>
<gene>
    <name evidence="13" type="primary">HADHB</name>
    <name evidence="13" type="ORF">SO694_00002168</name>
</gene>
<evidence type="ECO:0000256" key="2">
    <source>
        <dbReference type="ARBA" id="ARBA00010982"/>
    </source>
</evidence>
<evidence type="ECO:0000256" key="4">
    <source>
        <dbReference type="ARBA" id="ARBA00022832"/>
    </source>
</evidence>
<dbReference type="PANTHER" id="PTHR18919">
    <property type="entry name" value="ACETYL-COA C-ACYLTRANSFERASE"/>
    <property type="match status" value="1"/>
</dbReference>
<name>A0ABR1GCL3_AURAN</name>
<feature type="domain" description="Thiolase C-terminal" evidence="12">
    <location>
        <begin position="325"/>
        <end position="465"/>
    </location>
</feature>